<dbReference type="PANTHER" id="PTHR19918:SF5">
    <property type="entry name" value="MEIOSIS-SPECIFIC APC_C ACTIVATOR PROTEIN AMA1"/>
    <property type="match status" value="1"/>
</dbReference>
<dbReference type="GO" id="GO:0031145">
    <property type="term" value="P:anaphase-promoting complex-dependent catabolic process"/>
    <property type="evidence" value="ECO:0007669"/>
    <property type="project" value="TreeGrafter"/>
</dbReference>
<protein>
    <submittedName>
        <fullName evidence="7">WD40-repeat-containing domain protein</fullName>
    </submittedName>
</protein>
<name>A0A9P8REY8_9PEZI</name>
<dbReference type="PANTHER" id="PTHR19918">
    <property type="entry name" value="CELL DIVISION CYCLE 20 CDC20 FIZZY -RELATED"/>
    <property type="match status" value="1"/>
</dbReference>
<dbReference type="OrthoDB" id="10263272at2759"/>
<keyword evidence="2 4" id="KW-0853">WD repeat</keyword>
<evidence type="ECO:0000313" key="8">
    <source>
        <dbReference type="Proteomes" id="UP000758603"/>
    </source>
</evidence>
<feature type="region of interest" description="Disordered" evidence="5">
    <location>
        <begin position="142"/>
        <end position="162"/>
    </location>
</feature>
<evidence type="ECO:0000256" key="3">
    <source>
        <dbReference type="ARBA" id="ARBA00022737"/>
    </source>
</evidence>
<dbReference type="InterPro" id="IPR015943">
    <property type="entry name" value="WD40/YVTN_repeat-like_dom_sf"/>
</dbReference>
<organism evidence="7 8">
    <name type="scientific">Truncatella angustata</name>
    <dbReference type="NCBI Taxonomy" id="152316"/>
    <lineage>
        <taxon>Eukaryota</taxon>
        <taxon>Fungi</taxon>
        <taxon>Dikarya</taxon>
        <taxon>Ascomycota</taxon>
        <taxon>Pezizomycotina</taxon>
        <taxon>Sordariomycetes</taxon>
        <taxon>Xylariomycetidae</taxon>
        <taxon>Amphisphaeriales</taxon>
        <taxon>Sporocadaceae</taxon>
        <taxon>Truncatella</taxon>
    </lineage>
</organism>
<feature type="repeat" description="WD" evidence="4">
    <location>
        <begin position="349"/>
        <end position="375"/>
    </location>
</feature>
<dbReference type="Proteomes" id="UP000758603">
    <property type="component" value="Unassembled WGS sequence"/>
</dbReference>
<dbReference type="GeneID" id="70134172"/>
<dbReference type="SUPFAM" id="SSF50978">
    <property type="entry name" value="WD40 repeat-like"/>
    <property type="match status" value="1"/>
</dbReference>
<gene>
    <name evidence="7" type="ORF">BKA67DRAFT_596299</name>
</gene>
<feature type="compositionally biased region" description="Basic residues" evidence="5">
    <location>
        <begin position="142"/>
        <end position="158"/>
    </location>
</feature>
<feature type="region of interest" description="Disordered" evidence="5">
    <location>
        <begin position="510"/>
        <end position="547"/>
    </location>
</feature>
<keyword evidence="3" id="KW-0677">Repeat</keyword>
<dbReference type="GO" id="GO:0005680">
    <property type="term" value="C:anaphase-promoting complex"/>
    <property type="evidence" value="ECO:0007669"/>
    <property type="project" value="TreeGrafter"/>
</dbReference>
<dbReference type="InterPro" id="IPR001680">
    <property type="entry name" value="WD40_rpt"/>
</dbReference>
<feature type="domain" description="CDC20/Fizzy WD40" evidence="6">
    <location>
        <begin position="197"/>
        <end position="505"/>
    </location>
</feature>
<evidence type="ECO:0000256" key="5">
    <source>
        <dbReference type="SAM" id="MobiDB-lite"/>
    </source>
</evidence>
<feature type="compositionally biased region" description="Basic residues" evidence="5">
    <location>
        <begin position="527"/>
        <end position="545"/>
    </location>
</feature>
<dbReference type="EMBL" id="JAGPXC010000014">
    <property type="protein sequence ID" value="KAH6640049.1"/>
    <property type="molecule type" value="Genomic_DNA"/>
</dbReference>
<sequence>MNGSQRGLATAADRFLPNSQSPLPISDHFRTMKESHKLSTPERLLRHQDATPDPFVFRSPCPKPDTVTVSGGTIWSVGGTAPGSMAIDGGRGQYMSSGTNAPLYSMPFSALRPRSEERQEKHEGRLAQALNMNRVQRVIHHHGSSTFQPRRRRNKCRASRNVSRTTWTGSEWSNDKHLPKKRVKKQRTIPNPPFRVLDAPGLRDDFYCSIMAYSPTCNILAIGLGNLLYGWSEPTGTSLLNPGVRDGSWLTSVAFSSTEGGKSILAYGRSNGYIGLLSLFDSMIPRFEAAHPHPVSCMSWRPVTTMRPSLNPFNSGVPAYTEDLLVGEEAGDEVARDTWHGSMSLLARVKVHAQQICGLAWSPDGEMFVTGGNDNMCCLFRAEKILVPRVKTWHASAALHCWPHLAAVKAIAFCPWRPHLLATGGGSNDKMIHFYHSTSGTTLATISVSAQVTSLVWSTTRREIAATFGYAQPDHAIRIAVFSWPDCQMVASVKWDGEHRALYAVPYPGNLSPTSHTQSDNSESRAHRQRQSSRGLRDRRSRKGKGGMAEGCLIVAASDKSEVDSGVGTGIMGGSDIIEMTEGIDKEGDIIR</sequence>
<evidence type="ECO:0000256" key="4">
    <source>
        <dbReference type="PROSITE-ProRule" id="PRU00221"/>
    </source>
</evidence>
<dbReference type="RefSeq" id="XP_045951123.1">
    <property type="nucleotide sequence ID" value="XM_046105281.1"/>
</dbReference>
<dbReference type="InterPro" id="IPR036322">
    <property type="entry name" value="WD40_repeat_dom_sf"/>
</dbReference>
<feature type="compositionally biased region" description="Polar residues" evidence="5">
    <location>
        <begin position="511"/>
        <end position="521"/>
    </location>
</feature>
<dbReference type="SMART" id="SM00320">
    <property type="entry name" value="WD40"/>
    <property type="match status" value="2"/>
</dbReference>
<accession>A0A9P8REY8</accession>
<dbReference type="PROSITE" id="PS50082">
    <property type="entry name" value="WD_REPEATS_2"/>
    <property type="match status" value="1"/>
</dbReference>
<dbReference type="GO" id="GO:1905786">
    <property type="term" value="P:positive regulation of anaphase-promoting complex-dependent catabolic process"/>
    <property type="evidence" value="ECO:0007669"/>
    <property type="project" value="TreeGrafter"/>
</dbReference>
<evidence type="ECO:0000259" key="6">
    <source>
        <dbReference type="Pfam" id="PF24807"/>
    </source>
</evidence>
<comment type="caution">
    <text evidence="7">The sequence shown here is derived from an EMBL/GenBank/DDBJ whole genome shotgun (WGS) entry which is preliminary data.</text>
</comment>
<dbReference type="GO" id="GO:1990757">
    <property type="term" value="F:ubiquitin ligase activator activity"/>
    <property type="evidence" value="ECO:0007669"/>
    <property type="project" value="TreeGrafter"/>
</dbReference>
<keyword evidence="8" id="KW-1185">Reference proteome</keyword>
<dbReference type="InterPro" id="IPR056150">
    <property type="entry name" value="WD40_CDC20-Fz"/>
</dbReference>
<proteinExistence type="inferred from homology"/>
<reference evidence="7" key="1">
    <citation type="journal article" date="2021" name="Nat. Commun.">
        <title>Genetic determinants of endophytism in the Arabidopsis root mycobiome.</title>
        <authorList>
            <person name="Mesny F."/>
            <person name="Miyauchi S."/>
            <person name="Thiergart T."/>
            <person name="Pickel B."/>
            <person name="Atanasova L."/>
            <person name="Karlsson M."/>
            <person name="Huettel B."/>
            <person name="Barry K.W."/>
            <person name="Haridas S."/>
            <person name="Chen C."/>
            <person name="Bauer D."/>
            <person name="Andreopoulos W."/>
            <person name="Pangilinan J."/>
            <person name="LaButti K."/>
            <person name="Riley R."/>
            <person name="Lipzen A."/>
            <person name="Clum A."/>
            <person name="Drula E."/>
            <person name="Henrissat B."/>
            <person name="Kohler A."/>
            <person name="Grigoriev I.V."/>
            <person name="Martin F.M."/>
            <person name="Hacquard S."/>
        </authorList>
    </citation>
    <scope>NUCLEOTIDE SEQUENCE</scope>
    <source>
        <strain evidence="7">MPI-SDFR-AT-0073</strain>
    </source>
</reference>
<feature type="region of interest" description="Disordered" evidence="5">
    <location>
        <begin position="1"/>
        <end position="25"/>
    </location>
</feature>
<evidence type="ECO:0000256" key="1">
    <source>
        <dbReference type="ARBA" id="ARBA00006445"/>
    </source>
</evidence>
<comment type="similarity">
    <text evidence="1">Belongs to the WD repeat CDC20/Fizzy family.</text>
</comment>
<dbReference type="Gene3D" id="2.130.10.10">
    <property type="entry name" value="YVTN repeat-like/Quinoprotein amine dehydrogenase"/>
    <property type="match status" value="1"/>
</dbReference>
<evidence type="ECO:0000313" key="7">
    <source>
        <dbReference type="EMBL" id="KAH6640049.1"/>
    </source>
</evidence>
<evidence type="ECO:0000256" key="2">
    <source>
        <dbReference type="ARBA" id="ARBA00022574"/>
    </source>
</evidence>
<dbReference type="AlphaFoldDB" id="A0A9P8REY8"/>
<dbReference type="InterPro" id="IPR033010">
    <property type="entry name" value="Cdc20/Fizzy"/>
</dbReference>
<dbReference type="GO" id="GO:0010997">
    <property type="term" value="F:anaphase-promoting complex binding"/>
    <property type="evidence" value="ECO:0007669"/>
    <property type="project" value="InterPro"/>
</dbReference>
<dbReference type="Pfam" id="PF24807">
    <property type="entry name" value="WD40_CDC20-Fz"/>
    <property type="match status" value="1"/>
</dbReference>